<keyword evidence="1" id="KW-0732">Signal</keyword>
<dbReference type="Proteomes" id="UP001054837">
    <property type="component" value="Unassembled WGS sequence"/>
</dbReference>
<protein>
    <recommendedName>
        <fullName evidence="2">EGF-like domain-containing protein</fullName>
    </recommendedName>
</protein>
<name>A0AAV4SE99_9ARAC</name>
<feature type="domain" description="EGF-like" evidence="2">
    <location>
        <begin position="68"/>
        <end position="81"/>
    </location>
</feature>
<dbReference type="EMBL" id="BPLQ01007740">
    <property type="protein sequence ID" value="GIY32020.1"/>
    <property type="molecule type" value="Genomic_DNA"/>
</dbReference>
<feature type="signal peptide" evidence="1">
    <location>
        <begin position="1"/>
        <end position="22"/>
    </location>
</feature>
<evidence type="ECO:0000259" key="2">
    <source>
        <dbReference type="PROSITE" id="PS01186"/>
    </source>
</evidence>
<keyword evidence="4" id="KW-1185">Reference proteome</keyword>
<gene>
    <name evidence="3" type="ORF">CDAR_411192</name>
</gene>
<evidence type="ECO:0000313" key="4">
    <source>
        <dbReference type="Proteomes" id="UP001054837"/>
    </source>
</evidence>
<dbReference type="Gene3D" id="2.10.25.10">
    <property type="entry name" value="Laminin"/>
    <property type="match status" value="1"/>
</dbReference>
<proteinExistence type="predicted"/>
<dbReference type="InterPro" id="IPR000742">
    <property type="entry name" value="EGF"/>
</dbReference>
<comment type="caution">
    <text evidence="3">The sequence shown here is derived from an EMBL/GenBank/DDBJ whole genome shotgun (WGS) entry which is preliminary data.</text>
</comment>
<dbReference type="SUPFAM" id="SSF57184">
    <property type="entry name" value="Growth factor receptor domain"/>
    <property type="match status" value="1"/>
</dbReference>
<sequence>MTSMQCNVVTIFLFVLCSSVTGNHTVLNDSKVRQLLAQQHASSGAGDPCHGKECAPGRCIEVLGKATCFCPDGYRSGVNKCIAERCTEPHPCWPGKCVAKDGRETCLCPEGFVASHGICKQLRSRCQRSLNCAPGHCVPMRGEEVCLCPPGYYSERGFCKGKG</sequence>
<organism evidence="3 4">
    <name type="scientific">Caerostris darwini</name>
    <dbReference type="NCBI Taxonomy" id="1538125"/>
    <lineage>
        <taxon>Eukaryota</taxon>
        <taxon>Metazoa</taxon>
        <taxon>Ecdysozoa</taxon>
        <taxon>Arthropoda</taxon>
        <taxon>Chelicerata</taxon>
        <taxon>Arachnida</taxon>
        <taxon>Araneae</taxon>
        <taxon>Araneomorphae</taxon>
        <taxon>Entelegynae</taxon>
        <taxon>Araneoidea</taxon>
        <taxon>Araneidae</taxon>
        <taxon>Caerostris</taxon>
    </lineage>
</organism>
<dbReference type="SMART" id="SM00181">
    <property type="entry name" value="EGF"/>
    <property type="match status" value="3"/>
</dbReference>
<feature type="chain" id="PRO_5043394264" description="EGF-like domain-containing protein" evidence="1">
    <location>
        <begin position="23"/>
        <end position="163"/>
    </location>
</feature>
<evidence type="ECO:0000313" key="3">
    <source>
        <dbReference type="EMBL" id="GIY32020.1"/>
    </source>
</evidence>
<dbReference type="AlphaFoldDB" id="A0AAV4SE99"/>
<reference evidence="3 4" key="1">
    <citation type="submission" date="2021-06" db="EMBL/GenBank/DDBJ databases">
        <title>Caerostris darwini draft genome.</title>
        <authorList>
            <person name="Kono N."/>
            <person name="Arakawa K."/>
        </authorList>
    </citation>
    <scope>NUCLEOTIDE SEQUENCE [LARGE SCALE GENOMIC DNA]</scope>
</reference>
<dbReference type="InterPro" id="IPR009030">
    <property type="entry name" value="Growth_fac_rcpt_cys_sf"/>
</dbReference>
<evidence type="ECO:0000256" key="1">
    <source>
        <dbReference type="SAM" id="SignalP"/>
    </source>
</evidence>
<dbReference type="PROSITE" id="PS01186">
    <property type="entry name" value="EGF_2"/>
    <property type="match status" value="1"/>
</dbReference>
<accession>A0AAV4SE99</accession>